<dbReference type="PANTHER" id="PTHR30151">
    <property type="entry name" value="ALKANE SULFONATE ABC TRANSPORTER-RELATED, MEMBRANE SUBUNIT"/>
    <property type="match status" value="1"/>
</dbReference>
<dbReference type="InterPro" id="IPR000515">
    <property type="entry name" value="MetI-like"/>
</dbReference>
<sequence>MTIIKATVSAAPHAPAANAAPTPRPQRRTAPRNQFFAFRGTLSKRAKILTAIGATLFVLGVWELLTRLGLINATFLPPPSVTLETLWNMILHKNLLMHAGISTLRIWVAFALAVIMAVPIGIAMSSFRGVGAALEPIVDFIRYLPVPALVPLSIIWFGVGETTKIFLLWLGTFFQLVLLVADDMRRVPQEYVEISYTVGARPRQMLSDVAFRAMLPSLFDNLRITLGWCWTYLIIAEIVAADTGLGFVIWAARRYMNTSEVMAGVVAIGLIGLVTDQILRLVHKRLFRYL</sequence>
<proteinExistence type="inferred from homology"/>
<evidence type="ECO:0000259" key="8">
    <source>
        <dbReference type="PROSITE" id="PS50928"/>
    </source>
</evidence>
<feature type="transmembrane region" description="Helical" evidence="7">
    <location>
        <begin position="224"/>
        <end position="249"/>
    </location>
</feature>
<feature type="domain" description="ABC transmembrane type-1" evidence="8">
    <location>
        <begin position="99"/>
        <end position="283"/>
    </location>
</feature>
<dbReference type="STRING" id="51670.SAMN04488557_0178"/>
<evidence type="ECO:0000313" key="10">
    <source>
        <dbReference type="Proteomes" id="UP000199423"/>
    </source>
</evidence>
<feature type="transmembrane region" description="Helical" evidence="7">
    <location>
        <begin position="140"/>
        <end position="159"/>
    </location>
</feature>
<feature type="transmembrane region" description="Helical" evidence="7">
    <location>
        <begin position="165"/>
        <end position="181"/>
    </location>
</feature>
<comment type="similarity">
    <text evidence="7">Belongs to the binding-protein-dependent transport system permease family.</text>
</comment>
<evidence type="ECO:0000313" key="9">
    <source>
        <dbReference type="EMBL" id="SFV25834.1"/>
    </source>
</evidence>
<dbReference type="GO" id="GO:0055085">
    <property type="term" value="P:transmembrane transport"/>
    <property type="evidence" value="ECO:0007669"/>
    <property type="project" value="InterPro"/>
</dbReference>
<dbReference type="CDD" id="cd06261">
    <property type="entry name" value="TM_PBP2"/>
    <property type="match status" value="1"/>
</dbReference>
<dbReference type="InterPro" id="IPR035906">
    <property type="entry name" value="MetI-like_sf"/>
</dbReference>
<keyword evidence="5 7" id="KW-1133">Transmembrane helix</keyword>
<dbReference type="Gene3D" id="1.10.3720.10">
    <property type="entry name" value="MetI-like"/>
    <property type="match status" value="1"/>
</dbReference>
<dbReference type="AlphaFoldDB" id="A0A1I7MTU8"/>
<dbReference type="EMBL" id="FPCH01000001">
    <property type="protein sequence ID" value="SFV25834.1"/>
    <property type="molecule type" value="Genomic_DNA"/>
</dbReference>
<dbReference type="SUPFAM" id="SSF161098">
    <property type="entry name" value="MetI-like"/>
    <property type="match status" value="1"/>
</dbReference>
<gene>
    <name evidence="9" type="ORF">SAMN04488557_0178</name>
</gene>
<feature type="transmembrane region" description="Helical" evidence="7">
    <location>
        <begin position="95"/>
        <end position="120"/>
    </location>
</feature>
<feature type="transmembrane region" description="Helical" evidence="7">
    <location>
        <begin position="48"/>
        <end position="75"/>
    </location>
</feature>
<evidence type="ECO:0000256" key="1">
    <source>
        <dbReference type="ARBA" id="ARBA00004651"/>
    </source>
</evidence>
<keyword evidence="4 7" id="KW-0812">Transmembrane</keyword>
<evidence type="ECO:0000256" key="3">
    <source>
        <dbReference type="ARBA" id="ARBA00022475"/>
    </source>
</evidence>
<evidence type="ECO:0000256" key="5">
    <source>
        <dbReference type="ARBA" id="ARBA00022989"/>
    </source>
</evidence>
<keyword evidence="3" id="KW-1003">Cell membrane</keyword>
<comment type="subcellular location">
    <subcellularLocation>
        <location evidence="1 7">Cell membrane</location>
        <topology evidence="1 7">Multi-pass membrane protein</topology>
    </subcellularLocation>
</comment>
<dbReference type="Proteomes" id="UP000199423">
    <property type="component" value="Unassembled WGS sequence"/>
</dbReference>
<protein>
    <submittedName>
        <fullName evidence="9">NitT/TauT family transport system permease protein</fullName>
    </submittedName>
</protein>
<accession>A0A1I7MTU8</accession>
<dbReference type="PANTHER" id="PTHR30151:SF0">
    <property type="entry name" value="ABC TRANSPORTER PERMEASE PROTEIN MJ0413-RELATED"/>
    <property type="match status" value="1"/>
</dbReference>
<keyword evidence="10" id="KW-1185">Reference proteome</keyword>
<keyword evidence="6 7" id="KW-0472">Membrane</keyword>
<evidence type="ECO:0000256" key="7">
    <source>
        <dbReference type="RuleBase" id="RU363032"/>
    </source>
</evidence>
<evidence type="ECO:0000256" key="6">
    <source>
        <dbReference type="ARBA" id="ARBA00023136"/>
    </source>
</evidence>
<dbReference type="GO" id="GO:0005886">
    <property type="term" value="C:plasma membrane"/>
    <property type="evidence" value="ECO:0007669"/>
    <property type="project" value="UniProtKB-SubCell"/>
</dbReference>
<keyword evidence="2 7" id="KW-0813">Transport</keyword>
<dbReference type="Pfam" id="PF00528">
    <property type="entry name" value="BPD_transp_1"/>
    <property type="match status" value="1"/>
</dbReference>
<evidence type="ECO:0000256" key="2">
    <source>
        <dbReference type="ARBA" id="ARBA00022448"/>
    </source>
</evidence>
<dbReference type="PROSITE" id="PS50928">
    <property type="entry name" value="ABC_TM1"/>
    <property type="match status" value="1"/>
</dbReference>
<dbReference type="RefSeq" id="WP_244531013.1">
    <property type="nucleotide sequence ID" value="NZ_FPCH01000001.1"/>
</dbReference>
<organism evidence="9 10">
    <name type="scientific">Hyphomicrobium facile</name>
    <dbReference type="NCBI Taxonomy" id="51670"/>
    <lineage>
        <taxon>Bacteria</taxon>
        <taxon>Pseudomonadati</taxon>
        <taxon>Pseudomonadota</taxon>
        <taxon>Alphaproteobacteria</taxon>
        <taxon>Hyphomicrobiales</taxon>
        <taxon>Hyphomicrobiaceae</taxon>
        <taxon>Hyphomicrobium</taxon>
    </lineage>
</organism>
<reference evidence="10" key="1">
    <citation type="submission" date="2016-10" db="EMBL/GenBank/DDBJ databases">
        <authorList>
            <person name="Varghese N."/>
            <person name="Submissions S."/>
        </authorList>
    </citation>
    <scope>NUCLEOTIDE SEQUENCE [LARGE SCALE GENOMIC DNA]</scope>
    <source>
        <strain evidence="10">DSM 1565</strain>
    </source>
</reference>
<feature type="transmembrane region" description="Helical" evidence="7">
    <location>
        <begin position="261"/>
        <end position="282"/>
    </location>
</feature>
<evidence type="ECO:0000256" key="4">
    <source>
        <dbReference type="ARBA" id="ARBA00022692"/>
    </source>
</evidence>
<name>A0A1I7MTU8_9HYPH</name>